<name>A0ABS5KY84_9ACTN</name>
<dbReference type="Pfam" id="PF00903">
    <property type="entry name" value="Glyoxalase"/>
    <property type="match status" value="1"/>
</dbReference>
<sequence length="142" mass="15711">MNLKSTTHVNFRGDARAALEFYRDVFDGELTVITYGMMNAAQRPEEADQIMWGQVSAPSGFAIMAFDVPADRPYDKGVAPFFESVRGQSVEDVTPVWERLCAGATILQELKPSPWAPAYGMLTDRFGVTWVVDVASDTAHTM</sequence>
<accession>A0ABS5KY84</accession>
<proteinExistence type="predicted"/>
<evidence type="ECO:0000313" key="2">
    <source>
        <dbReference type="EMBL" id="MBS2551030.1"/>
    </source>
</evidence>
<dbReference type="CDD" id="cd06588">
    <property type="entry name" value="PhnB_like"/>
    <property type="match status" value="1"/>
</dbReference>
<dbReference type="InterPro" id="IPR028973">
    <property type="entry name" value="PhnB-like"/>
</dbReference>
<dbReference type="Proteomes" id="UP000730482">
    <property type="component" value="Unassembled WGS sequence"/>
</dbReference>
<reference evidence="2 3" key="1">
    <citation type="submission" date="2020-02" db="EMBL/GenBank/DDBJ databases">
        <title>Acidophilic actinobacteria isolated from forest soil.</title>
        <authorList>
            <person name="Golinska P."/>
        </authorList>
    </citation>
    <scope>NUCLEOTIDE SEQUENCE [LARGE SCALE GENOMIC DNA]</scope>
    <source>
        <strain evidence="2 3">NL8</strain>
    </source>
</reference>
<organism evidence="2 3">
    <name type="scientific">Catenulispora pinistramenti</name>
    <dbReference type="NCBI Taxonomy" id="2705254"/>
    <lineage>
        <taxon>Bacteria</taxon>
        <taxon>Bacillati</taxon>
        <taxon>Actinomycetota</taxon>
        <taxon>Actinomycetes</taxon>
        <taxon>Catenulisporales</taxon>
        <taxon>Catenulisporaceae</taxon>
        <taxon>Catenulispora</taxon>
    </lineage>
</organism>
<dbReference type="PANTHER" id="PTHR33990">
    <property type="entry name" value="PROTEIN YJDN-RELATED"/>
    <property type="match status" value="1"/>
</dbReference>
<comment type="caution">
    <text evidence="2">The sequence shown here is derived from an EMBL/GenBank/DDBJ whole genome shotgun (WGS) entry which is preliminary data.</text>
</comment>
<gene>
    <name evidence="2" type="ORF">KGQ19_29585</name>
</gene>
<evidence type="ECO:0000259" key="1">
    <source>
        <dbReference type="Pfam" id="PF00903"/>
    </source>
</evidence>
<evidence type="ECO:0000313" key="3">
    <source>
        <dbReference type="Proteomes" id="UP000730482"/>
    </source>
</evidence>
<dbReference type="EMBL" id="JAAFYZ010000124">
    <property type="protein sequence ID" value="MBS2551030.1"/>
    <property type="molecule type" value="Genomic_DNA"/>
</dbReference>
<dbReference type="InterPro" id="IPR029068">
    <property type="entry name" value="Glyas_Bleomycin-R_OHBP_Dase"/>
</dbReference>
<keyword evidence="3" id="KW-1185">Reference proteome</keyword>
<dbReference type="InterPro" id="IPR004360">
    <property type="entry name" value="Glyas_Fos-R_dOase_dom"/>
</dbReference>
<protein>
    <submittedName>
        <fullName evidence="2">VOC family protein</fullName>
    </submittedName>
</protein>
<dbReference type="Gene3D" id="3.10.180.10">
    <property type="entry name" value="2,3-Dihydroxybiphenyl 1,2-Dioxygenase, domain 1"/>
    <property type="match status" value="1"/>
</dbReference>
<dbReference type="PANTHER" id="PTHR33990:SF1">
    <property type="entry name" value="PROTEIN YJDN"/>
    <property type="match status" value="1"/>
</dbReference>
<dbReference type="RefSeq" id="WP_212014941.1">
    <property type="nucleotide sequence ID" value="NZ_JAAFYZ010000124.1"/>
</dbReference>
<dbReference type="SUPFAM" id="SSF54593">
    <property type="entry name" value="Glyoxalase/Bleomycin resistance protein/Dihydroxybiphenyl dioxygenase"/>
    <property type="match status" value="1"/>
</dbReference>
<feature type="domain" description="Glyoxalase/fosfomycin resistance/dioxygenase" evidence="1">
    <location>
        <begin position="11"/>
        <end position="131"/>
    </location>
</feature>